<dbReference type="Proteomes" id="UP000727857">
    <property type="component" value="Unassembled WGS sequence"/>
</dbReference>
<evidence type="ECO:0000256" key="1">
    <source>
        <dbReference type="SAM" id="MobiDB-lite"/>
    </source>
</evidence>
<dbReference type="EMBL" id="JADINF010000158">
    <property type="protein sequence ID" value="MBO8424601.1"/>
    <property type="molecule type" value="Genomic_DNA"/>
</dbReference>
<name>A0A940IDJ2_9FIRM</name>
<evidence type="ECO:0000313" key="5">
    <source>
        <dbReference type="Proteomes" id="UP000727857"/>
    </source>
</evidence>
<reference evidence="4" key="2">
    <citation type="journal article" date="2021" name="PeerJ">
        <title>Extensive microbial diversity within the chicken gut microbiome revealed by metagenomics and culture.</title>
        <authorList>
            <person name="Gilroy R."/>
            <person name="Ravi A."/>
            <person name="Getino M."/>
            <person name="Pursley I."/>
            <person name="Horton D.L."/>
            <person name="Alikhan N.F."/>
            <person name="Baker D."/>
            <person name="Gharbi K."/>
            <person name="Hall N."/>
            <person name="Watson M."/>
            <person name="Adriaenssens E.M."/>
            <person name="Foster-Nyarko E."/>
            <person name="Jarju S."/>
            <person name="Secka A."/>
            <person name="Antonio M."/>
            <person name="Oren A."/>
            <person name="Chaudhuri R.R."/>
            <person name="La Ragione R."/>
            <person name="Hildebrand F."/>
            <person name="Pallen M.J."/>
        </authorList>
    </citation>
    <scope>NUCLEOTIDE SEQUENCE</scope>
    <source>
        <strain evidence="4">517</strain>
    </source>
</reference>
<proteinExistence type="predicted"/>
<feature type="region of interest" description="Disordered" evidence="1">
    <location>
        <begin position="175"/>
        <end position="194"/>
    </location>
</feature>
<comment type="caution">
    <text evidence="4">The sequence shown here is derived from an EMBL/GenBank/DDBJ whole genome shotgun (WGS) entry which is preliminary data.</text>
</comment>
<gene>
    <name evidence="4" type="ORF">IAB16_06235</name>
</gene>
<dbReference type="AlphaFoldDB" id="A0A940IDJ2"/>
<keyword evidence="2" id="KW-0472">Membrane</keyword>
<feature type="signal peptide" evidence="3">
    <location>
        <begin position="1"/>
        <end position="23"/>
    </location>
</feature>
<evidence type="ECO:0008006" key="6">
    <source>
        <dbReference type="Google" id="ProtNLM"/>
    </source>
</evidence>
<accession>A0A940IDJ2</accession>
<reference evidence="4" key="1">
    <citation type="submission" date="2020-10" db="EMBL/GenBank/DDBJ databases">
        <authorList>
            <person name="Gilroy R."/>
        </authorList>
    </citation>
    <scope>NUCLEOTIDE SEQUENCE</scope>
    <source>
        <strain evidence="4">517</strain>
    </source>
</reference>
<keyword evidence="2" id="KW-1133">Transmembrane helix</keyword>
<evidence type="ECO:0000313" key="4">
    <source>
        <dbReference type="EMBL" id="MBO8424601.1"/>
    </source>
</evidence>
<evidence type="ECO:0000256" key="2">
    <source>
        <dbReference type="SAM" id="Phobius"/>
    </source>
</evidence>
<keyword evidence="3" id="KW-0732">Signal</keyword>
<protein>
    <recommendedName>
        <fullName evidence="6">S-layer family duplication domain-containing protein</fullName>
    </recommendedName>
</protein>
<organism evidence="4 5">
    <name type="scientific">Candidatus Stercoripulliclostridium pullicola</name>
    <dbReference type="NCBI Taxonomy" id="2840953"/>
    <lineage>
        <taxon>Bacteria</taxon>
        <taxon>Bacillati</taxon>
        <taxon>Bacillota</taxon>
        <taxon>Clostridia</taxon>
        <taxon>Eubacteriales</taxon>
        <taxon>Candidatus Stercoripulliclostridium</taxon>
    </lineage>
</organism>
<sequence length="237" mass="25994">MKYFVAAVAIAILAISTPFPVVAEAAGTPHVVVDGDVWLSDADGVRLFMLPDTYYARINNLDENYYYVTFNGVSGKVNKNEVSTVGYHTQATGTLRDLTIAEEYSEFTAINLKSSPDIGASNSAEVPVTATLTFIGKYPTSSGMWYYVKYEQFYGYIRAERTSMPELELPAFVPESEPEDTTASTPPSDEDDGGVLTALESRELQIIIIVGLAVPAVAIVILLFRPKAGKRDKYYED</sequence>
<feature type="transmembrane region" description="Helical" evidence="2">
    <location>
        <begin position="204"/>
        <end position="224"/>
    </location>
</feature>
<feature type="chain" id="PRO_5039173839" description="S-layer family duplication domain-containing protein" evidence="3">
    <location>
        <begin position="24"/>
        <end position="237"/>
    </location>
</feature>
<evidence type="ECO:0000256" key="3">
    <source>
        <dbReference type="SAM" id="SignalP"/>
    </source>
</evidence>
<keyword evidence="2" id="KW-0812">Transmembrane</keyword>